<dbReference type="AlphaFoldDB" id="A0A1E5P127"/>
<feature type="compositionally biased region" description="Low complexity" evidence="1">
    <location>
        <begin position="253"/>
        <end position="278"/>
    </location>
</feature>
<reference evidence="3 4" key="1">
    <citation type="submission" date="2016-08" db="EMBL/GenBank/DDBJ databases">
        <title>The complete genome of Streptomyces subrutilus 10-1-1.</title>
        <authorList>
            <person name="Chen X."/>
        </authorList>
    </citation>
    <scope>NUCLEOTIDE SEQUENCE [LARGE SCALE GENOMIC DNA]</scope>
    <source>
        <strain evidence="3 4">10-1-1</strain>
    </source>
</reference>
<keyword evidence="4" id="KW-1185">Reference proteome</keyword>
<dbReference type="GO" id="GO:0005975">
    <property type="term" value="P:carbohydrate metabolic process"/>
    <property type="evidence" value="ECO:0007669"/>
    <property type="project" value="UniProtKB-ARBA"/>
</dbReference>
<dbReference type="Pfam" id="PF01345">
    <property type="entry name" value="DUF11"/>
    <property type="match status" value="1"/>
</dbReference>
<dbReference type="Proteomes" id="UP000095705">
    <property type="component" value="Unassembled WGS sequence"/>
</dbReference>
<evidence type="ECO:0000259" key="2">
    <source>
        <dbReference type="Pfam" id="PF01345"/>
    </source>
</evidence>
<name>A0A1E5P127_9ACTN</name>
<organism evidence="3 4">
    <name type="scientific">Streptomyces subrutilus</name>
    <dbReference type="NCBI Taxonomy" id="36818"/>
    <lineage>
        <taxon>Bacteria</taxon>
        <taxon>Bacillati</taxon>
        <taxon>Actinomycetota</taxon>
        <taxon>Actinomycetes</taxon>
        <taxon>Kitasatosporales</taxon>
        <taxon>Streptomycetaceae</taxon>
        <taxon>Streptomyces</taxon>
    </lineage>
</organism>
<feature type="region of interest" description="Disordered" evidence="1">
    <location>
        <begin position="247"/>
        <end position="278"/>
    </location>
</feature>
<gene>
    <name evidence="3" type="ORF">BGK67_34395</name>
</gene>
<protein>
    <recommendedName>
        <fullName evidence="2">DUF11 domain-containing protein</fullName>
    </recommendedName>
</protein>
<accession>A0A1E5P127</accession>
<dbReference type="STRING" id="36818.BGK67_34395"/>
<feature type="domain" description="DUF11" evidence="2">
    <location>
        <begin position="12"/>
        <end position="80"/>
    </location>
</feature>
<dbReference type="EMBL" id="MEHK01000002">
    <property type="protein sequence ID" value="OEJ22598.1"/>
    <property type="molecule type" value="Genomic_DNA"/>
</dbReference>
<evidence type="ECO:0000313" key="3">
    <source>
        <dbReference type="EMBL" id="OEJ22598.1"/>
    </source>
</evidence>
<comment type="caution">
    <text evidence="3">The sequence shown here is derived from an EMBL/GenBank/DDBJ whole genome shotgun (WGS) entry which is preliminary data.</text>
</comment>
<evidence type="ECO:0000313" key="4">
    <source>
        <dbReference type="Proteomes" id="UP000095705"/>
    </source>
</evidence>
<dbReference type="InterPro" id="IPR013783">
    <property type="entry name" value="Ig-like_fold"/>
</dbReference>
<dbReference type="Gene3D" id="2.60.40.10">
    <property type="entry name" value="Immunoglobulins"/>
    <property type="match status" value="1"/>
</dbReference>
<dbReference type="InterPro" id="IPR001434">
    <property type="entry name" value="OmcB-like_DUF11"/>
</dbReference>
<proteinExistence type="predicted"/>
<evidence type="ECO:0000256" key="1">
    <source>
        <dbReference type="SAM" id="MobiDB-lite"/>
    </source>
</evidence>
<dbReference type="OrthoDB" id="158862at2"/>
<dbReference type="RefSeq" id="WP_069924643.1">
    <property type="nucleotide sequence ID" value="NZ_MEHK01000002.1"/>
</dbReference>
<sequence>MRCPPCGQRSTATFVSATATTGTYDPGSGRWAIGDLAEGATATLTLRAKATQAGPLTNTATADANETDPRPGNNTDTVTICVESASSCCDPCSRPPSPGSPCCDPCGGVDIDPTPCNALKCTPSGLLVPRTRVAGTSGPAPTRIADNRQSVDIVVASPAAGDCPQDYTVRAYLTPLRGEAATPVPDVDLRPTRANDTWVNTTLQATLPHPGVYLVTGDIDTNICATIDDGGGTNLWTEVRLVHAQSGAVELGPASRRSTSSARRATPASSTARTAPPP</sequence>